<dbReference type="AlphaFoldDB" id="A0A1W1ZAC5"/>
<dbReference type="PROSITE" id="PS51733">
    <property type="entry name" value="BPL_LPL_CATALYTIC"/>
    <property type="match status" value="1"/>
</dbReference>
<sequence>MEIHQYDSIPSTNTVILEMSKKDAKSWTVVWTSNQTEGKGYAGNVWRTEKDKNLAVSFLINSDLNYEKLVHFNQWICNCICEFLENYSDEVCVKWPNDIIIKNKKVCGVLIETHKSENQLNIITGIGLNVNQTYFENLNKAGSLASQTDQIYDIEEILSGLLTKLESSYYLIQNKEWNLIMKTYNSKLFRKDKVSVFKKENELFNGIIQFVDESGFLHVKLENEEIKLFKNKELEMMY</sequence>
<name>A0A1W1ZAC5_9FLAO</name>
<dbReference type="InterPro" id="IPR004408">
    <property type="entry name" value="Biotin_CoA_COase_ligase"/>
</dbReference>
<dbReference type="PANTHER" id="PTHR12835">
    <property type="entry name" value="BIOTIN PROTEIN LIGASE"/>
    <property type="match status" value="1"/>
</dbReference>
<keyword evidence="4" id="KW-1185">Reference proteome</keyword>
<dbReference type="InterPro" id="IPR045864">
    <property type="entry name" value="aa-tRNA-synth_II/BPL/LPL"/>
</dbReference>
<evidence type="ECO:0000259" key="2">
    <source>
        <dbReference type="PROSITE" id="PS51733"/>
    </source>
</evidence>
<keyword evidence="1 3" id="KW-0436">Ligase</keyword>
<evidence type="ECO:0000313" key="4">
    <source>
        <dbReference type="Proteomes" id="UP000192393"/>
    </source>
</evidence>
<evidence type="ECO:0000313" key="3">
    <source>
        <dbReference type="EMBL" id="SMC44908.1"/>
    </source>
</evidence>
<dbReference type="Gene3D" id="3.30.930.10">
    <property type="entry name" value="Bira Bifunctional Protein, Domain 2"/>
    <property type="match status" value="1"/>
</dbReference>
<dbReference type="CDD" id="cd16442">
    <property type="entry name" value="BPL"/>
    <property type="match status" value="1"/>
</dbReference>
<evidence type="ECO:0000256" key="1">
    <source>
        <dbReference type="ARBA" id="ARBA00022598"/>
    </source>
</evidence>
<dbReference type="Proteomes" id="UP000192393">
    <property type="component" value="Unassembled WGS sequence"/>
</dbReference>
<dbReference type="GO" id="GO:0005737">
    <property type="term" value="C:cytoplasm"/>
    <property type="evidence" value="ECO:0007669"/>
    <property type="project" value="TreeGrafter"/>
</dbReference>
<protein>
    <submittedName>
        <fullName evidence="3">BirA family transcriptional regulator, biotin operon repressor / biotin-[acetyl-CoA-carboxylase] ligase</fullName>
    </submittedName>
</protein>
<dbReference type="EMBL" id="FWXS01000002">
    <property type="protein sequence ID" value="SMC44908.1"/>
    <property type="molecule type" value="Genomic_DNA"/>
</dbReference>
<dbReference type="Pfam" id="PF03099">
    <property type="entry name" value="BPL_LplA_LipB"/>
    <property type="match status" value="1"/>
</dbReference>
<dbReference type="RefSeq" id="WP_084016418.1">
    <property type="nucleotide sequence ID" value="NZ_FWXS01000002.1"/>
</dbReference>
<dbReference type="NCBIfam" id="TIGR00121">
    <property type="entry name" value="birA_ligase"/>
    <property type="match status" value="1"/>
</dbReference>
<dbReference type="GO" id="GO:0004077">
    <property type="term" value="F:biotin--[biotin carboxyl-carrier protein] ligase activity"/>
    <property type="evidence" value="ECO:0007669"/>
    <property type="project" value="InterPro"/>
</dbReference>
<reference evidence="3 4" key="1">
    <citation type="submission" date="2017-04" db="EMBL/GenBank/DDBJ databases">
        <authorList>
            <person name="Afonso C.L."/>
            <person name="Miller P.J."/>
            <person name="Scott M.A."/>
            <person name="Spackman E."/>
            <person name="Goraichik I."/>
            <person name="Dimitrov K.M."/>
            <person name="Suarez D.L."/>
            <person name="Swayne D.E."/>
        </authorList>
    </citation>
    <scope>NUCLEOTIDE SEQUENCE [LARGE SCALE GENOMIC DNA]</scope>
    <source>
        <strain evidence="3 4">CGMCC 1.12708</strain>
    </source>
</reference>
<dbReference type="InterPro" id="IPR004143">
    <property type="entry name" value="BPL_LPL_catalytic"/>
</dbReference>
<dbReference type="PANTHER" id="PTHR12835:SF5">
    <property type="entry name" value="BIOTIN--PROTEIN LIGASE"/>
    <property type="match status" value="1"/>
</dbReference>
<gene>
    <name evidence="3" type="ORF">SAMN06296427_102261</name>
</gene>
<feature type="domain" description="BPL/LPL catalytic" evidence="2">
    <location>
        <begin position="1"/>
        <end position="173"/>
    </location>
</feature>
<accession>A0A1W1ZAC5</accession>
<dbReference type="SUPFAM" id="SSF55681">
    <property type="entry name" value="Class II aaRS and biotin synthetases"/>
    <property type="match status" value="1"/>
</dbReference>
<proteinExistence type="predicted"/>
<dbReference type="OrthoDB" id="9807064at2"/>
<dbReference type="STRING" id="1434700.SAMN06296427_102261"/>
<organism evidence="3 4">
    <name type="scientific">Moheibacter sediminis</name>
    <dbReference type="NCBI Taxonomy" id="1434700"/>
    <lineage>
        <taxon>Bacteria</taxon>
        <taxon>Pseudomonadati</taxon>
        <taxon>Bacteroidota</taxon>
        <taxon>Flavobacteriia</taxon>
        <taxon>Flavobacteriales</taxon>
        <taxon>Weeksellaceae</taxon>
        <taxon>Moheibacter</taxon>
    </lineage>
</organism>